<feature type="domain" description="LysM" evidence="3">
    <location>
        <begin position="136"/>
        <end position="180"/>
    </location>
</feature>
<evidence type="ECO:0000313" key="4">
    <source>
        <dbReference type="EMBL" id="KAK7051561.1"/>
    </source>
</evidence>
<dbReference type="PROSITE" id="PS51782">
    <property type="entry name" value="LYSM"/>
    <property type="match status" value="1"/>
</dbReference>
<dbReference type="SMART" id="SM00257">
    <property type="entry name" value="LysM"/>
    <property type="match status" value="1"/>
</dbReference>
<keyword evidence="2" id="KW-0472">Membrane</keyword>
<evidence type="ECO:0000256" key="2">
    <source>
        <dbReference type="SAM" id="Phobius"/>
    </source>
</evidence>
<protein>
    <recommendedName>
        <fullName evidence="3">LysM domain-containing protein</fullName>
    </recommendedName>
</protein>
<dbReference type="Gene3D" id="3.10.350.10">
    <property type="entry name" value="LysM domain"/>
    <property type="match status" value="1"/>
</dbReference>
<evidence type="ECO:0000313" key="5">
    <source>
        <dbReference type="Proteomes" id="UP001383192"/>
    </source>
</evidence>
<dbReference type="InterPro" id="IPR036779">
    <property type="entry name" value="LysM_dom_sf"/>
</dbReference>
<keyword evidence="2" id="KW-1133">Transmembrane helix</keyword>
<evidence type="ECO:0000256" key="1">
    <source>
        <dbReference type="SAM" id="MobiDB-lite"/>
    </source>
</evidence>
<dbReference type="InterPro" id="IPR018392">
    <property type="entry name" value="LysM"/>
</dbReference>
<organism evidence="4 5">
    <name type="scientific">Paramarasmius palmivorus</name>
    <dbReference type="NCBI Taxonomy" id="297713"/>
    <lineage>
        <taxon>Eukaryota</taxon>
        <taxon>Fungi</taxon>
        <taxon>Dikarya</taxon>
        <taxon>Basidiomycota</taxon>
        <taxon>Agaricomycotina</taxon>
        <taxon>Agaricomycetes</taxon>
        <taxon>Agaricomycetidae</taxon>
        <taxon>Agaricales</taxon>
        <taxon>Marasmiineae</taxon>
        <taxon>Marasmiaceae</taxon>
        <taxon>Paramarasmius</taxon>
    </lineage>
</organism>
<dbReference type="Pfam" id="PF01476">
    <property type="entry name" value="LysM"/>
    <property type="match status" value="1"/>
</dbReference>
<gene>
    <name evidence="4" type="ORF">VNI00_004540</name>
</gene>
<keyword evidence="5" id="KW-1185">Reference proteome</keyword>
<dbReference type="CDD" id="cd00118">
    <property type="entry name" value="LysM"/>
    <property type="match status" value="1"/>
</dbReference>
<feature type="transmembrane region" description="Helical" evidence="2">
    <location>
        <begin position="102"/>
        <end position="121"/>
    </location>
</feature>
<sequence length="188" mass="21329">MGRWTQYDEDSYRLPEGMKRVGYDSDTQKYFFRDRDGTLWEGPEGAEFGEMKRVADSDSSRFQREENDDIEALPTRSDGYGPLATDPNHSVSYRKDSAYRTLFPFFLLIAVVMLLLWRVLFQSSGPAPPACPKNASVYRVQPGDTCWQISKDNGIPLDRLMGMNEKVNCDKLMPGCVMCLPKEEGASS</sequence>
<dbReference type="Proteomes" id="UP001383192">
    <property type="component" value="Unassembled WGS sequence"/>
</dbReference>
<accession>A0AAW0DKT4</accession>
<evidence type="ECO:0000259" key="3">
    <source>
        <dbReference type="PROSITE" id="PS51782"/>
    </source>
</evidence>
<keyword evidence="2" id="KW-0812">Transmembrane</keyword>
<name>A0AAW0DKT4_9AGAR</name>
<reference evidence="4 5" key="1">
    <citation type="submission" date="2024-01" db="EMBL/GenBank/DDBJ databases">
        <title>A draft genome for a cacao thread blight-causing isolate of Paramarasmius palmivorus.</title>
        <authorList>
            <person name="Baruah I.K."/>
            <person name="Bukari Y."/>
            <person name="Amoako-Attah I."/>
            <person name="Meinhardt L.W."/>
            <person name="Bailey B.A."/>
            <person name="Cohen S.P."/>
        </authorList>
    </citation>
    <scope>NUCLEOTIDE SEQUENCE [LARGE SCALE GENOMIC DNA]</scope>
    <source>
        <strain evidence="4 5">GH-12</strain>
    </source>
</reference>
<dbReference type="SUPFAM" id="SSF54106">
    <property type="entry name" value="LysM domain"/>
    <property type="match status" value="1"/>
</dbReference>
<dbReference type="AlphaFoldDB" id="A0AAW0DKT4"/>
<comment type="caution">
    <text evidence="4">The sequence shown here is derived from an EMBL/GenBank/DDBJ whole genome shotgun (WGS) entry which is preliminary data.</text>
</comment>
<dbReference type="EMBL" id="JAYKXP010000012">
    <property type="protein sequence ID" value="KAK7051561.1"/>
    <property type="molecule type" value="Genomic_DNA"/>
</dbReference>
<feature type="compositionally biased region" description="Basic and acidic residues" evidence="1">
    <location>
        <begin position="49"/>
        <end position="65"/>
    </location>
</feature>
<proteinExistence type="predicted"/>
<feature type="region of interest" description="Disordered" evidence="1">
    <location>
        <begin position="39"/>
        <end position="81"/>
    </location>
</feature>